<sequence length="173" mass="19607">MFELNPLANPDAFWQHILMLAVALILGYIIGYISRKSVISDMEIELSRLDSDLKYCQDQKIVLKSADERVQVNNVREVLPVMPVAEKIQQDDLKVIEGIGPKIESVLKDAGIYSFRQLSQKSAEQISVILANSDSRFQVHDPATWPRQAELAANGDWDRLKTWQDELNGGRVE</sequence>
<keyword evidence="1" id="KW-0812">Transmembrane</keyword>
<dbReference type="EMBL" id="FNXY01000011">
    <property type="protein sequence ID" value="SEJ68188.1"/>
    <property type="molecule type" value="Genomic_DNA"/>
</dbReference>
<dbReference type="Proteomes" id="UP000199532">
    <property type="component" value="Unassembled WGS sequence"/>
</dbReference>
<reference evidence="2 3" key="1">
    <citation type="submission" date="2016-10" db="EMBL/GenBank/DDBJ databases">
        <authorList>
            <person name="de Groot N.N."/>
        </authorList>
    </citation>
    <scope>NUCLEOTIDE SEQUENCE [LARGE SCALE GENOMIC DNA]</scope>
    <source>
        <strain evidence="2 3">DSM 19938</strain>
    </source>
</reference>
<evidence type="ECO:0000256" key="1">
    <source>
        <dbReference type="SAM" id="Phobius"/>
    </source>
</evidence>
<keyword evidence="1" id="KW-0472">Membrane</keyword>
<accession>A0A1H7AS97</accession>
<dbReference type="OrthoDB" id="9807941at2"/>
<evidence type="ECO:0000313" key="2">
    <source>
        <dbReference type="EMBL" id="SEJ68188.1"/>
    </source>
</evidence>
<dbReference type="AlphaFoldDB" id="A0A1H7AS97"/>
<evidence type="ECO:0008006" key="4">
    <source>
        <dbReference type="Google" id="ProtNLM"/>
    </source>
</evidence>
<protein>
    <recommendedName>
        <fullName evidence="4">DUF4332 domain-containing protein</fullName>
    </recommendedName>
</protein>
<keyword evidence="1" id="KW-1133">Transmembrane helix</keyword>
<organism evidence="2 3">
    <name type="scientific">Dyadobacter koreensis</name>
    <dbReference type="NCBI Taxonomy" id="408657"/>
    <lineage>
        <taxon>Bacteria</taxon>
        <taxon>Pseudomonadati</taxon>
        <taxon>Bacteroidota</taxon>
        <taxon>Cytophagia</taxon>
        <taxon>Cytophagales</taxon>
        <taxon>Spirosomataceae</taxon>
        <taxon>Dyadobacter</taxon>
    </lineage>
</organism>
<dbReference type="STRING" id="408657.SAMN04487995_5878"/>
<keyword evidence="3" id="KW-1185">Reference proteome</keyword>
<proteinExistence type="predicted"/>
<name>A0A1H7AS97_9BACT</name>
<dbReference type="RefSeq" id="WP_090341717.1">
    <property type="nucleotide sequence ID" value="NZ_FNXY01000011.1"/>
</dbReference>
<dbReference type="Gene3D" id="1.10.150.20">
    <property type="entry name" value="5' to 3' exonuclease, C-terminal subdomain"/>
    <property type="match status" value="1"/>
</dbReference>
<gene>
    <name evidence="2" type="ORF">SAMN04487995_5878</name>
</gene>
<feature type="transmembrane region" description="Helical" evidence="1">
    <location>
        <begin position="12"/>
        <end position="33"/>
    </location>
</feature>
<evidence type="ECO:0000313" key="3">
    <source>
        <dbReference type="Proteomes" id="UP000199532"/>
    </source>
</evidence>